<dbReference type="CDD" id="cd01300">
    <property type="entry name" value="YtcJ_like"/>
    <property type="match status" value="1"/>
</dbReference>
<dbReference type="InterPro" id="IPR032466">
    <property type="entry name" value="Metal_Hydrolase"/>
</dbReference>
<reference evidence="2" key="1">
    <citation type="submission" date="2022-06" db="EMBL/GenBank/DDBJ databases">
        <title>Draft genome sequences of Leminorella grimontii str. JCM5902.</title>
        <authorList>
            <person name="Wakabayashi Y."/>
            <person name="Kojima K."/>
        </authorList>
    </citation>
    <scope>NUCLEOTIDE SEQUENCE</scope>
    <source>
        <strain evidence="2">JCM 5902</strain>
    </source>
</reference>
<evidence type="ECO:0000313" key="3">
    <source>
        <dbReference type="Proteomes" id="UP001058124"/>
    </source>
</evidence>
<protein>
    <submittedName>
        <fullName evidence="2">Amidohydrolase</fullName>
    </submittedName>
</protein>
<feature type="domain" description="Amidohydrolase 3" evidence="1">
    <location>
        <begin position="55"/>
        <end position="570"/>
    </location>
</feature>
<dbReference type="EMBL" id="BRLH01000001">
    <property type="protein sequence ID" value="GKX54441.1"/>
    <property type="molecule type" value="Genomic_DNA"/>
</dbReference>
<evidence type="ECO:0000313" key="2">
    <source>
        <dbReference type="EMBL" id="GKX54441.1"/>
    </source>
</evidence>
<dbReference type="InterPro" id="IPR013108">
    <property type="entry name" value="Amidohydro_3"/>
</dbReference>
<proteinExistence type="predicted"/>
<name>A0AAV5MX72_9GAMM</name>
<evidence type="ECO:0000259" key="1">
    <source>
        <dbReference type="Pfam" id="PF07969"/>
    </source>
</evidence>
<dbReference type="Gene3D" id="3.10.310.70">
    <property type="match status" value="1"/>
</dbReference>
<keyword evidence="3" id="KW-1185">Reference proteome</keyword>
<dbReference type="AlphaFoldDB" id="A0AAV5MX72"/>
<comment type="caution">
    <text evidence="2">The sequence shown here is derived from an EMBL/GenBank/DDBJ whole genome shotgun (WGS) entry which is preliminary data.</text>
</comment>
<dbReference type="PANTHER" id="PTHR22642:SF2">
    <property type="entry name" value="PROTEIN LONG AFTER FAR-RED 3"/>
    <property type="match status" value="1"/>
</dbReference>
<dbReference type="SUPFAM" id="SSF51338">
    <property type="entry name" value="Composite domain of metallo-dependent hydrolases"/>
    <property type="match status" value="1"/>
</dbReference>
<dbReference type="InterPro" id="IPR033932">
    <property type="entry name" value="YtcJ-like"/>
</dbReference>
<dbReference type="Proteomes" id="UP001058124">
    <property type="component" value="Unassembled WGS sequence"/>
</dbReference>
<dbReference type="RefSeq" id="WP_027273005.1">
    <property type="nucleotide sequence ID" value="NZ_BRLH01000001.1"/>
</dbReference>
<accession>A0AAV5MX72</accession>
<dbReference type="Pfam" id="PF07969">
    <property type="entry name" value="Amidohydro_3"/>
    <property type="match status" value="1"/>
</dbReference>
<dbReference type="PANTHER" id="PTHR22642">
    <property type="entry name" value="IMIDAZOLONEPROPIONASE"/>
    <property type="match status" value="1"/>
</dbReference>
<sequence length="573" mass="62810">MTKTVADAIYHNGYIYTADAQNRVVDAIAIAAGKVLACGSVEEMGQFAGSHTEQIDLQGRMMMPGIIDGHMHPFWGGEQLSGCHLNYESLTIEQILERVQQHLDKDVLEGENDWLKVTAWLRQGMLPAGVNMYRSDMDRLNTKRPVILFSNDCHTLLANSRALELFGIDKNAPEPSDGKIGKDENGELNGILEDAPAMRAADSIPSLNAAQAVKVAAMVQRELNKQGVTAVMDARVSPLQLDAFSELQKSGELTVRFQAAKEITPDDAYSVEAVGKAVDNAVAFANRYHQAEWTPAPGIGLRNIKMFVDGVLQPPTMTASLLEPYTINFGTEAEPNWQKTERYGDLYFTPEILDELMVKIAAAGFDPHLHTVGEGAVSIALDAIEKMRAAHPGKDIRPGLAHNELVHEKDFERFARLGAIACLSFQWAAPTTELIAAETMMLGEKRMENLEPIAKFVDAGAVVAFGSDWPIDALDEWFDLKVAATRQGRTVNGVTPPRLDNDRNLTVTEVLRSATIDSAYAQHREDVIGSLEPGKFADMIVLDRNVFQIPAADIENVKVLCTVVGGKTVYRAE</sequence>
<gene>
    <name evidence="2" type="ORF">SOASR030_05530</name>
</gene>
<dbReference type="Gene3D" id="2.30.40.10">
    <property type="entry name" value="Urease, subunit C, domain 1"/>
    <property type="match status" value="1"/>
</dbReference>
<dbReference type="GO" id="GO:0016810">
    <property type="term" value="F:hydrolase activity, acting on carbon-nitrogen (but not peptide) bonds"/>
    <property type="evidence" value="ECO:0007669"/>
    <property type="project" value="InterPro"/>
</dbReference>
<dbReference type="SUPFAM" id="SSF51556">
    <property type="entry name" value="Metallo-dependent hydrolases"/>
    <property type="match status" value="1"/>
</dbReference>
<organism evidence="2 3">
    <name type="scientific">Leminorella grimontii</name>
    <dbReference type="NCBI Taxonomy" id="82981"/>
    <lineage>
        <taxon>Bacteria</taxon>
        <taxon>Pseudomonadati</taxon>
        <taxon>Pseudomonadota</taxon>
        <taxon>Gammaproteobacteria</taxon>
        <taxon>Enterobacterales</taxon>
        <taxon>Budviciaceae</taxon>
        <taxon>Leminorella</taxon>
    </lineage>
</organism>
<dbReference type="InterPro" id="IPR011059">
    <property type="entry name" value="Metal-dep_hydrolase_composite"/>
</dbReference>
<dbReference type="Gene3D" id="3.20.20.140">
    <property type="entry name" value="Metal-dependent hydrolases"/>
    <property type="match status" value="1"/>
</dbReference>